<comment type="caution">
    <text evidence="7">The sequence shown here is derived from an EMBL/GenBank/DDBJ whole genome shotgun (WGS) entry which is preliminary data.</text>
</comment>
<keyword evidence="2 5" id="KW-0812">Transmembrane</keyword>
<evidence type="ECO:0000313" key="8">
    <source>
        <dbReference type="Proteomes" id="UP001529235"/>
    </source>
</evidence>
<evidence type="ECO:0000256" key="4">
    <source>
        <dbReference type="ARBA" id="ARBA00023136"/>
    </source>
</evidence>
<feature type="transmembrane region" description="Helical" evidence="5">
    <location>
        <begin position="115"/>
        <end position="136"/>
    </location>
</feature>
<evidence type="ECO:0000313" key="7">
    <source>
        <dbReference type="EMBL" id="MDK6028764.1"/>
    </source>
</evidence>
<gene>
    <name evidence="7" type="ORF">QPL79_05255</name>
</gene>
<dbReference type="Pfam" id="PF00924">
    <property type="entry name" value="MS_channel_2nd"/>
    <property type="match status" value="1"/>
</dbReference>
<evidence type="ECO:0000256" key="5">
    <source>
        <dbReference type="SAM" id="Phobius"/>
    </source>
</evidence>
<dbReference type="RefSeq" id="WP_285273751.1">
    <property type="nucleotide sequence ID" value="NZ_JASNVW010000003.1"/>
</dbReference>
<evidence type="ECO:0000256" key="2">
    <source>
        <dbReference type="ARBA" id="ARBA00022692"/>
    </source>
</evidence>
<dbReference type="PANTHER" id="PTHR30221">
    <property type="entry name" value="SMALL-CONDUCTANCE MECHANOSENSITIVE CHANNEL"/>
    <property type="match status" value="1"/>
</dbReference>
<feature type="transmembrane region" description="Helical" evidence="5">
    <location>
        <begin position="7"/>
        <end position="24"/>
    </location>
</feature>
<name>A0ABD4Z6L5_9CREN</name>
<dbReference type="InterPro" id="IPR010920">
    <property type="entry name" value="LSM_dom_sf"/>
</dbReference>
<dbReference type="AlphaFoldDB" id="A0ABD4Z6L5"/>
<accession>A0ABD4Z6L5</accession>
<protein>
    <submittedName>
        <fullName evidence="7">Mechanosensitive ion channel family protein</fullName>
    </submittedName>
</protein>
<keyword evidence="4 5" id="KW-0472">Membrane</keyword>
<dbReference type="GO" id="GO:0016020">
    <property type="term" value="C:membrane"/>
    <property type="evidence" value="ECO:0007669"/>
    <property type="project" value="UniProtKB-SubCell"/>
</dbReference>
<keyword evidence="3 5" id="KW-1133">Transmembrane helix</keyword>
<reference evidence="7 8" key="1">
    <citation type="submission" date="2023-05" db="EMBL/GenBank/DDBJ databases">
        <title>A new hyperthermophilic archaea 'Ignisphaera cupida' sp. nov. and description of the family 'Ignisphaeraceae' fam. nov.</title>
        <authorList>
            <person name="Podosokorskaya O.A."/>
            <person name="Elcheninov A.G."/>
            <person name="Klukina A."/>
            <person name="Merkel A.Y."/>
        </authorList>
    </citation>
    <scope>NUCLEOTIDE SEQUENCE [LARGE SCALE GENOMIC DNA]</scope>
    <source>
        <strain evidence="7 8">4213-co</strain>
    </source>
</reference>
<comment type="subcellular location">
    <subcellularLocation>
        <location evidence="1">Membrane</location>
    </subcellularLocation>
</comment>
<organism evidence="7 8">
    <name type="scientific">Ignisphaera cupida</name>
    <dbReference type="NCBI Taxonomy" id="3050454"/>
    <lineage>
        <taxon>Archaea</taxon>
        <taxon>Thermoproteota</taxon>
        <taxon>Thermoprotei</taxon>
        <taxon>Desulfurococcales</taxon>
        <taxon>Desulfurococcaceae</taxon>
        <taxon>Ignisphaera</taxon>
    </lineage>
</organism>
<keyword evidence="8" id="KW-1185">Reference proteome</keyword>
<dbReference type="Gene3D" id="1.10.287.1260">
    <property type="match status" value="1"/>
</dbReference>
<feature type="domain" description="Mechanosensitive ion channel MscS" evidence="6">
    <location>
        <begin position="124"/>
        <end position="208"/>
    </location>
</feature>
<evidence type="ECO:0000256" key="1">
    <source>
        <dbReference type="ARBA" id="ARBA00004370"/>
    </source>
</evidence>
<dbReference type="InterPro" id="IPR006685">
    <property type="entry name" value="MscS_channel_2nd"/>
</dbReference>
<proteinExistence type="predicted"/>
<dbReference type="EMBL" id="JASNVW010000003">
    <property type="protein sequence ID" value="MDK6028764.1"/>
    <property type="molecule type" value="Genomic_DNA"/>
</dbReference>
<dbReference type="Proteomes" id="UP001529235">
    <property type="component" value="Unassembled WGS sequence"/>
</dbReference>
<dbReference type="Gene3D" id="2.30.30.60">
    <property type="match status" value="1"/>
</dbReference>
<dbReference type="InterPro" id="IPR023408">
    <property type="entry name" value="MscS_beta-dom_sf"/>
</dbReference>
<evidence type="ECO:0000256" key="3">
    <source>
        <dbReference type="ARBA" id="ARBA00022989"/>
    </source>
</evidence>
<dbReference type="SUPFAM" id="SSF50182">
    <property type="entry name" value="Sm-like ribonucleoproteins"/>
    <property type="match status" value="1"/>
</dbReference>
<sequence length="303" mass="33984">MEARKRVVMAFVILIVIAIAIKVFEASITYLPKEFANFYQNYKGALNSIVIVVAGIIIIQLFASASMIWLKGFKEAYFIRNVILVVGYILLAIAIVSSLGIGGEGLLASATFSGLVFGLALQPVLSNFFSGLLILLSGYLKPGQMVRIAGAIPLSLLAFPAYKFFSRDYIIPSLKGQVIEIGFMYTKILDVDGQIVKIPNTMLFSSSIVIEKSSESKVIQVRYEFPVMCNPDDVLMRLHKKVSAILKDYRLYIEEQTDKQYYIVLLIAEAPPKVKTREFRSAILKEFIKTHRELINERICQSM</sequence>
<dbReference type="PANTHER" id="PTHR30221:SF1">
    <property type="entry name" value="SMALL-CONDUCTANCE MECHANOSENSITIVE CHANNEL"/>
    <property type="match status" value="1"/>
</dbReference>
<evidence type="ECO:0000259" key="6">
    <source>
        <dbReference type="Pfam" id="PF00924"/>
    </source>
</evidence>
<feature type="transmembrane region" description="Helical" evidence="5">
    <location>
        <begin position="44"/>
        <end position="70"/>
    </location>
</feature>
<feature type="transmembrane region" description="Helical" evidence="5">
    <location>
        <begin position="82"/>
        <end position="103"/>
    </location>
</feature>
<dbReference type="InterPro" id="IPR045275">
    <property type="entry name" value="MscS_archaea/bacteria_type"/>
</dbReference>